<protein>
    <submittedName>
        <fullName evidence="1">Uncharacterized protein</fullName>
    </submittedName>
</protein>
<evidence type="ECO:0000313" key="2">
    <source>
        <dbReference type="Proteomes" id="UP001168821"/>
    </source>
</evidence>
<dbReference type="Proteomes" id="UP001168821">
    <property type="component" value="Unassembled WGS sequence"/>
</dbReference>
<name>A0AA38HTS2_9CUCU</name>
<organism evidence="1 2">
    <name type="scientific">Zophobas morio</name>
    <dbReference type="NCBI Taxonomy" id="2755281"/>
    <lineage>
        <taxon>Eukaryota</taxon>
        <taxon>Metazoa</taxon>
        <taxon>Ecdysozoa</taxon>
        <taxon>Arthropoda</taxon>
        <taxon>Hexapoda</taxon>
        <taxon>Insecta</taxon>
        <taxon>Pterygota</taxon>
        <taxon>Neoptera</taxon>
        <taxon>Endopterygota</taxon>
        <taxon>Coleoptera</taxon>
        <taxon>Polyphaga</taxon>
        <taxon>Cucujiformia</taxon>
        <taxon>Tenebrionidae</taxon>
        <taxon>Zophobas</taxon>
    </lineage>
</organism>
<proteinExistence type="predicted"/>
<dbReference type="AlphaFoldDB" id="A0AA38HTS2"/>
<dbReference type="EMBL" id="JALNTZ010000008">
    <property type="protein sequence ID" value="KAJ3643608.1"/>
    <property type="molecule type" value="Genomic_DNA"/>
</dbReference>
<evidence type="ECO:0000313" key="1">
    <source>
        <dbReference type="EMBL" id="KAJ3643608.1"/>
    </source>
</evidence>
<keyword evidence="2" id="KW-1185">Reference proteome</keyword>
<sequence>MAANQIYSQNEVIFHGSHDSPMTYSQLTNVSPMIGVDSRVTVFKLIVSGIDSICSALTSPLRIIDTSAPVSIVMAAGVPLIFPDITGLLPLVKLPIFTFLWALLSPARTSPKVLAVFSFLVDFGEEISVVCFVIEHDNRL</sequence>
<gene>
    <name evidence="1" type="ORF">Zmor_026309</name>
</gene>
<comment type="caution">
    <text evidence="1">The sequence shown here is derived from an EMBL/GenBank/DDBJ whole genome shotgun (WGS) entry which is preliminary data.</text>
</comment>
<accession>A0AA38HTS2</accession>
<reference evidence="1" key="1">
    <citation type="journal article" date="2023" name="G3 (Bethesda)">
        <title>Whole genome assemblies of Zophobas morio and Tenebrio molitor.</title>
        <authorList>
            <person name="Kaur S."/>
            <person name="Stinson S.A."/>
            <person name="diCenzo G.C."/>
        </authorList>
    </citation>
    <scope>NUCLEOTIDE SEQUENCE</scope>
    <source>
        <strain evidence="1">QUZm001</strain>
    </source>
</reference>